<accession>A0ABR3ZXI5</accession>
<evidence type="ECO:0000256" key="3">
    <source>
        <dbReference type="ARBA" id="ARBA00022989"/>
    </source>
</evidence>
<dbReference type="InterPro" id="IPR002293">
    <property type="entry name" value="AA/rel_permease1"/>
</dbReference>
<evidence type="ECO:0000256" key="4">
    <source>
        <dbReference type="ARBA" id="ARBA00023136"/>
    </source>
</evidence>
<name>A0ABR3ZXI5_9LECA</name>
<feature type="transmembrane region" description="Helical" evidence="5">
    <location>
        <begin position="207"/>
        <end position="228"/>
    </location>
</feature>
<dbReference type="EMBL" id="JBEFKJ010000033">
    <property type="protein sequence ID" value="KAL2038377.1"/>
    <property type="molecule type" value="Genomic_DNA"/>
</dbReference>
<gene>
    <name evidence="6" type="ORF">N7G274_009028</name>
</gene>
<dbReference type="Pfam" id="PF13520">
    <property type="entry name" value="AA_permease_2"/>
    <property type="match status" value="1"/>
</dbReference>
<evidence type="ECO:0000313" key="7">
    <source>
        <dbReference type="Proteomes" id="UP001590950"/>
    </source>
</evidence>
<dbReference type="PANTHER" id="PTHR11785:SF382">
    <property type="entry name" value="LOW-AFFINITY METHIONINE PERMEASE"/>
    <property type="match status" value="1"/>
</dbReference>
<evidence type="ECO:0000256" key="1">
    <source>
        <dbReference type="ARBA" id="ARBA00004141"/>
    </source>
</evidence>
<feature type="transmembrane region" description="Helical" evidence="5">
    <location>
        <begin position="302"/>
        <end position="326"/>
    </location>
</feature>
<evidence type="ECO:0000313" key="6">
    <source>
        <dbReference type="EMBL" id="KAL2038377.1"/>
    </source>
</evidence>
<evidence type="ECO:0000256" key="2">
    <source>
        <dbReference type="ARBA" id="ARBA00022692"/>
    </source>
</evidence>
<comment type="subcellular location">
    <subcellularLocation>
        <location evidence="1">Membrane</location>
        <topology evidence="1">Multi-pass membrane protein</topology>
    </subcellularLocation>
</comment>
<evidence type="ECO:0000256" key="5">
    <source>
        <dbReference type="SAM" id="Phobius"/>
    </source>
</evidence>
<keyword evidence="4 5" id="KW-0472">Membrane</keyword>
<feature type="transmembrane region" description="Helical" evidence="5">
    <location>
        <begin position="460"/>
        <end position="480"/>
    </location>
</feature>
<feature type="transmembrane region" description="Helical" evidence="5">
    <location>
        <begin position="432"/>
        <end position="454"/>
    </location>
</feature>
<evidence type="ECO:0008006" key="8">
    <source>
        <dbReference type="Google" id="ProtNLM"/>
    </source>
</evidence>
<proteinExistence type="predicted"/>
<feature type="transmembrane region" description="Helical" evidence="5">
    <location>
        <begin position="71"/>
        <end position="93"/>
    </location>
</feature>
<feature type="transmembrane region" description="Helical" evidence="5">
    <location>
        <begin position="176"/>
        <end position="195"/>
    </location>
</feature>
<dbReference type="InterPro" id="IPR050598">
    <property type="entry name" value="AminoAcid_Transporter"/>
</dbReference>
<reference evidence="6 7" key="1">
    <citation type="submission" date="2024-09" db="EMBL/GenBank/DDBJ databases">
        <title>Rethinking Asexuality: The Enigmatic Case of Functional Sexual Genes in Lepraria (Stereocaulaceae).</title>
        <authorList>
            <person name="Doellman M."/>
            <person name="Sun Y."/>
            <person name="Barcenas-Pena A."/>
            <person name="Lumbsch H.T."/>
            <person name="Grewe F."/>
        </authorList>
    </citation>
    <scope>NUCLEOTIDE SEQUENCE [LARGE SCALE GENOMIC DNA]</scope>
    <source>
        <strain evidence="6 7">Mercado 3170</strain>
    </source>
</reference>
<keyword evidence="7" id="KW-1185">Reference proteome</keyword>
<organism evidence="6 7">
    <name type="scientific">Stereocaulon virgatum</name>
    <dbReference type="NCBI Taxonomy" id="373712"/>
    <lineage>
        <taxon>Eukaryota</taxon>
        <taxon>Fungi</taxon>
        <taxon>Dikarya</taxon>
        <taxon>Ascomycota</taxon>
        <taxon>Pezizomycotina</taxon>
        <taxon>Lecanoromycetes</taxon>
        <taxon>OSLEUM clade</taxon>
        <taxon>Lecanoromycetidae</taxon>
        <taxon>Lecanorales</taxon>
        <taxon>Lecanorineae</taxon>
        <taxon>Stereocaulaceae</taxon>
        <taxon>Stereocaulon</taxon>
    </lineage>
</organism>
<protein>
    <recommendedName>
        <fullName evidence="8">Amino acid transporter</fullName>
    </recommendedName>
</protein>
<dbReference type="Proteomes" id="UP001590950">
    <property type="component" value="Unassembled WGS sequence"/>
</dbReference>
<comment type="caution">
    <text evidence="6">The sequence shown here is derived from an EMBL/GenBank/DDBJ whole genome shotgun (WGS) entry which is preliminary data.</text>
</comment>
<keyword evidence="3 5" id="KW-1133">Transmembrane helix</keyword>
<feature type="transmembrane region" description="Helical" evidence="5">
    <location>
        <begin position="541"/>
        <end position="563"/>
    </location>
</feature>
<keyword evidence="2 5" id="KW-0812">Transmembrane</keyword>
<feature type="transmembrane region" description="Helical" evidence="5">
    <location>
        <begin position="140"/>
        <end position="164"/>
    </location>
</feature>
<feature type="transmembrane region" description="Helical" evidence="5">
    <location>
        <begin position="501"/>
        <end position="521"/>
    </location>
</feature>
<dbReference type="PIRSF" id="PIRSF006060">
    <property type="entry name" value="AA_transporter"/>
    <property type="match status" value="1"/>
</dbReference>
<dbReference type="Gene3D" id="1.20.1740.10">
    <property type="entry name" value="Amino acid/polyamine transporter I"/>
    <property type="match status" value="1"/>
</dbReference>
<feature type="transmembrane region" description="Helical" evidence="5">
    <location>
        <begin position="264"/>
        <end position="281"/>
    </location>
</feature>
<sequence>MPYEADDQQRVDEAIREAEGSTKLLVRDPTESQKLGPFTVMCTIWNRTIGSGIYVTPAIILKSTNSVGVSLLLWAFGVVIGMSALLIWLELGLSVPKYDLSGRDSAEPQEGETTLECVPRNGGEKNYLEYIYKAPKLRTICMYGVVYVILGNLSGNAIAFGYYLLNAFGLEGHAPAARGLAVGSLTIACLLHASWRNGGIWVNNIFACLKILILLAVIGIGFAASAGAKFGHGPVHGDTVNPTTGKITSNFDTSSSFANTRNDVASYANPLLFVAYTFSGYEQPFYVLSEVSRPKRIFAKSTIFAMGLVSLLFMLVNVAYFCAVDFDQRLNNNLDMATLFFSEVFGNDLAPRVMSGIIALSILGNIVVMTFTACRVKQEIAKEGVLISRRLSRFFASASTTPYAHFKARFFSSKLPLSQQPPPEQSPAAALLLHWIFSMIMIAATSSTIPSVAYTVLVSLYSYTVVILVGFFVASGLLYLRFVSPERKEWKANAGFKPWGGPTAAIIYALVCAFLLITSFFPPSIGSPFHKSATQTEWWIVPTVGLSVMALGYVYYLILAYVIPKVRKQVLVVDREAIIVKDGEEWVQAVELVEADWVARPGPGASGHGDGNGPYYESVTVQVAK</sequence>
<feature type="transmembrane region" description="Helical" evidence="5">
    <location>
        <begin position="353"/>
        <end position="374"/>
    </location>
</feature>
<dbReference type="PANTHER" id="PTHR11785">
    <property type="entry name" value="AMINO ACID TRANSPORTER"/>
    <property type="match status" value="1"/>
</dbReference>